<comment type="caution">
    <text evidence="1">The sequence shown here is derived from an EMBL/GenBank/DDBJ whole genome shotgun (WGS) entry which is preliminary data.</text>
</comment>
<dbReference type="OrthoDB" id="8944779at2"/>
<sequence>MASPRFNTRPGLKRLDRGIRKTAPTYGRPVFLTHAAKSQGGLAVESPSERLVSQMLGLDPSVRSFEPQPLTVDLLHGTLLHTVEEKARARKRDSVRGERSSFYTPDFMVRWSLGATTAVEVKTQGWDGDEPYQDKLVRAREVLSYHSIDFARLVIPSWWRHPLLTSVPLLHQAANRRDLRPDMLVMEQAALLAHSGACTLGDFCSGLGFEMRMAPVLIVFGALKVDLMAHHLRSDTPAELAYGDLDHLSIADALTQ</sequence>
<evidence type="ECO:0000313" key="1">
    <source>
        <dbReference type="EMBL" id="TPG29217.1"/>
    </source>
</evidence>
<dbReference type="Proteomes" id="UP000319212">
    <property type="component" value="Unassembled WGS sequence"/>
</dbReference>
<dbReference type="RefSeq" id="WP_140841526.1">
    <property type="nucleotide sequence ID" value="NZ_RCZI01000002.1"/>
</dbReference>
<organism evidence="1 2">
    <name type="scientific">Variovorax guangxiensis</name>
    <dbReference type="NCBI Taxonomy" id="1775474"/>
    <lineage>
        <taxon>Bacteria</taxon>
        <taxon>Pseudomonadati</taxon>
        <taxon>Pseudomonadota</taxon>
        <taxon>Betaproteobacteria</taxon>
        <taxon>Burkholderiales</taxon>
        <taxon>Comamonadaceae</taxon>
        <taxon>Variovorax</taxon>
    </lineage>
</organism>
<protein>
    <recommendedName>
        <fullName evidence="3">TnsA endonuclease N-terminal domain-containing protein</fullName>
    </recommendedName>
</protein>
<name>A0A502DV40_9BURK</name>
<proteinExistence type="predicted"/>
<accession>A0A502DV40</accession>
<reference evidence="1 2" key="1">
    <citation type="journal article" date="2019" name="Environ. Microbiol.">
        <title>Species interactions and distinct microbial communities in high Arctic permafrost affected cryosols are associated with the CH4 and CO2 gas fluxes.</title>
        <authorList>
            <person name="Altshuler I."/>
            <person name="Hamel J."/>
            <person name="Turney S."/>
            <person name="Magnuson E."/>
            <person name="Levesque R."/>
            <person name="Greer C."/>
            <person name="Whyte L.G."/>
        </authorList>
    </citation>
    <scope>NUCLEOTIDE SEQUENCE [LARGE SCALE GENOMIC DNA]</scope>
    <source>
        <strain evidence="1 2">S06.C</strain>
    </source>
</reference>
<gene>
    <name evidence="1" type="ORF">EAH82_10735</name>
</gene>
<evidence type="ECO:0000313" key="2">
    <source>
        <dbReference type="Proteomes" id="UP000319212"/>
    </source>
</evidence>
<dbReference type="EMBL" id="RCZI01000002">
    <property type="protein sequence ID" value="TPG29217.1"/>
    <property type="molecule type" value="Genomic_DNA"/>
</dbReference>
<evidence type="ECO:0008006" key="3">
    <source>
        <dbReference type="Google" id="ProtNLM"/>
    </source>
</evidence>
<dbReference type="AlphaFoldDB" id="A0A502DV40"/>